<dbReference type="AlphaFoldDB" id="A0AA88J5U6"/>
<evidence type="ECO:0000313" key="2">
    <source>
        <dbReference type="Proteomes" id="UP001187192"/>
    </source>
</evidence>
<gene>
    <name evidence="1" type="ORF">TIFTF001_031950</name>
</gene>
<reference evidence="1" key="1">
    <citation type="submission" date="2023-07" db="EMBL/GenBank/DDBJ databases">
        <title>draft genome sequence of fig (Ficus carica).</title>
        <authorList>
            <person name="Takahashi T."/>
            <person name="Nishimura K."/>
        </authorList>
    </citation>
    <scope>NUCLEOTIDE SEQUENCE</scope>
</reference>
<sequence>MNRNIHLPPKKDTENSGLVAAPMEANDVFVERFLTERLGCSDNEEVSSSYCISVYIYDEKTDGIIRSWSILNC</sequence>
<protein>
    <submittedName>
        <fullName evidence="1">Uncharacterized protein</fullName>
    </submittedName>
</protein>
<comment type="caution">
    <text evidence="1">The sequence shown here is derived from an EMBL/GenBank/DDBJ whole genome shotgun (WGS) entry which is preliminary data.</text>
</comment>
<evidence type="ECO:0000313" key="1">
    <source>
        <dbReference type="EMBL" id="GMN62840.1"/>
    </source>
</evidence>
<accession>A0AA88J5U6</accession>
<keyword evidence="2" id="KW-1185">Reference proteome</keyword>
<name>A0AA88J5U6_FICCA</name>
<dbReference type="Proteomes" id="UP001187192">
    <property type="component" value="Unassembled WGS sequence"/>
</dbReference>
<organism evidence="1 2">
    <name type="scientific">Ficus carica</name>
    <name type="common">Common fig</name>
    <dbReference type="NCBI Taxonomy" id="3494"/>
    <lineage>
        <taxon>Eukaryota</taxon>
        <taxon>Viridiplantae</taxon>
        <taxon>Streptophyta</taxon>
        <taxon>Embryophyta</taxon>
        <taxon>Tracheophyta</taxon>
        <taxon>Spermatophyta</taxon>
        <taxon>Magnoliopsida</taxon>
        <taxon>eudicotyledons</taxon>
        <taxon>Gunneridae</taxon>
        <taxon>Pentapetalae</taxon>
        <taxon>rosids</taxon>
        <taxon>fabids</taxon>
        <taxon>Rosales</taxon>
        <taxon>Moraceae</taxon>
        <taxon>Ficeae</taxon>
        <taxon>Ficus</taxon>
    </lineage>
</organism>
<proteinExistence type="predicted"/>
<dbReference type="EMBL" id="BTGU01000136">
    <property type="protein sequence ID" value="GMN62840.1"/>
    <property type="molecule type" value="Genomic_DNA"/>
</dbReference>